<proteinExistence type="predicted"/>
<evidence type="ECO:0000313" key="1">
    <source>
        <dbReference type="EMBL" id="KAK4500673.1"/>
    </source>
</evidence>
<evidence type="ECO:0000313" key="2">
    <source>
        <dbReference type="Proteomes" id="UP001305779"/>
    </source>
</evidence>
<name>A0ABR0EHJ8_ZASCE</name>
<accession>A0ABR0EHJ8</accession>
<dbReference type="InterPro" id="IPR036397">
    <property type="entry name" value="RNaseH_sf"/>
</dbReference>
<keyword evidence="2" id="KW-1185">Reference proteome</keyword>
<dbReference type="Gene3D" id="3.30.420.10">
    <property type="entry name" value="Ribonuclease H-like superfamily/Ribonuclease H"/>
    <property type="match status" value="1"/>
</dbReference>
<protein>
    <recommendedName>
        <fullName evidence="3">RNase H type-1 domain-containing protein</fullName>
    </recommendedName>
</protein>
<dbReference type="EMBL" id="JAXOVC010000006">
    <property type="protein sequence ID" value="KAK4500673.1"/>
    <property type="molecule type" value="Genomic_DNA"/>
</dbReference>
<reference evidence="1 2" key="1">
    <citation type="journal article" date="2023" name="G3 (Bethesda)">
        <title>A chromosome-level genome assembly of Zasmidium syzygii isolated from banana leaves.</title>
        <authorList>
            <person name="van Westerhoven A.C."/>
            <person name="Mehrabi R."/>
            <person name="Talebi R."/>
            <person name="Steentjes M.B.F."/>
            <person name="Corcolon B."/>
            <person name="Chong P.A."/>
            <person name="Kema G.H.J."/>
            <person name="Seidl M.F."/>
        </authorList>
    </citation>
    <scope>NUCLEOTIDE SEQUENCE [LARGE SCALE GENOMIC DNA]</scope>
    <source>
        <strain evidence="1 2">P124</strain>
    </source>
</reference>
<comment type="caution">
    <text evidence="1">The sequence shown here is derived from an EMBL/GenBank/DDBJ whole genome shotgun (WGS) entry which is preliminary data.</text>
</comment>
<gene>
    <name evidence="1" type="ORF">PRZ48_008862</name>
</gene>
<dbReference type="Proteomes" id="UP001305779">
    <property type="component" value="Unassembled WGS sequence"/>
</dbReference>
<sequence length="208" mass="22698">MASSGVIGMWTDGSVFPHSDHGGAAFTFKQSADHWAGQWCALRSVQSDIDAVELRAIKEAVDFVVSSARRLLSEKLKVNVLPTPRKVAIITDSQDALVELKMFWPGAPTPQGLDSSRVTQVIHTDLVSEIARLIGEAEALNVLIGLRWWKRATSSGSHVADQKAWMAANQAFRQAGRSKALQTESRVFAGQTFHQATCTNLEAGWVAR</sequence>
<dbReference type="SUPFAM" id="SSF53098">
    <property type="entry name" value="Ribonuclease H-like"/>
    <property type="match status" value="1"/>
</dbReference>
<organism evidence="1 2">
    <name type="scientific">Zasmidium cellare</name>
    <name type="common">Wine cellar mold</name>
    <name type="synonym">Racodium cellare</name>
    <dbReference type="NCBI Taxonomy" id="395010"/>
    <lineage>
        <taxon>Eukaryota</taxon>
        <taxon>Fungi</taxon>
        <taxon>Dikarya</taxon>
        <taxon>Ascomycota</taxon>
        <taxon>Pezizomycotina</taxon>
        <taxon>Dothideomycetes</taxon>
        <taxon>Dothideomycetidae</taxon>
        <taxon>Mycosphaerellales</taxon>
        <taxon>Mycosphaerellaceae</taxon>
        <taxon>Zasmidium</taxon>
    </lineage>
</organism>
<dbReference type="InterPro" id="IPR012337">
    <property type="entry name" value="RNaseH-like_sf"/>
</dbReference>
<evidence type="ECO:0008006" key="3">
    <source>
        <dbReference type="Google" id="ProtNLM"/>
    </source>
</evidence>